<dbReference type="RefSeq" id="WP_043802524.1">
    <property type="nucleotide sequence ID" value="NZ_AVCH01000150.1"/>
</dbReference>
<dbReference type="STRING" id="1384054.N790_01450"/>
<comment type="caution">
    <text evidence="3">The sequence shown here is derived from an EMBL/GenBank/DDBJ whole genome shotgun (WGS) entry which is preliminary data.</text>
</comment>
<gene>
    <name evidence="3" type="ORF">N790_01450</name>
</gene>
<keyword evidence="2" id="KW-0812">Transmembrane</keyword>
<feature type="transmembrane region" description="Helical" evidence="2">
    <location>
        <begin position="12"/>
        <end position="39"/>
    </location>
</feature>
<dbReference type="OrthoDB" id="9841143at2"/>
<protein>
    <submittedName>
        <fullName evidence="3">Uncharacterized protein</fullName>
    </submittedName>
</protein>
<sequence>MRPFNLSRRTILLGIAGLLAVGLLALVAVVIALGSLLGWGSTALDKVTDATAAVVAQTREEATRELEKAKGDVAAAVATAATSSEETARALEEARTTVADAREALAEPQAALNRVTDAVALDLERSAAAAAAAALPVLSERADAANRALNALAGPDPTSWPTGLALRQIHYRKGERATEYAYVATEGFTLGQLRERLVEQGYTEHVIAEADGALEAVYRADRQLVLSASTRDGQQYLDVREMTLAVPARPDP</sequence>
<evidence type="ECO:0000313" key="4">
    <source>
        <dbReference type="Proteomes" id="UP000029392"/>
    </source>
</evidence>
<dbReference type="EMBL" id="AVCH01000150">
    <property type="protein sequence ID" value="KFN48511.1"/>
    <property type="molecule type" value="Genomic_DNA"/>
</dbReference>
<feature type="coiled-coil region" evidence="1">
    <location>
        <begin position="52"/>
        <end position="104"/>
    </location>
</feature>
<proteinExistence type="predicted"/>
<evidence type="ECO:0000256" key="1">
    <source>
        <dbReference type="SAM" id="Coils"/>
    </source>
</evidence>
<keyword evidence="2" id="KW-1133">Transmembrane helix</keyword>
<dbReference type="PATRIC" id="fig|1384054.3.peg.1267"/>
<evidence type="ECO:0000313" key="3">
    <source>
        <dbReference type="EMBL" id="KFN48511.1"/>
    </source>
</evidence>
<organism evidence="3 4">
    <name type="scientific">Arenimonas malthae CC-JY-1</name>
    <dbReference type="NCBI Taxonomy" id="1384054"/>
    <lineage>
        <taxon>Bacteria</taxon>
        <taxon>Pseudomonadati</taxon>
        <taxon>Pseudomonadota</taxon>
        <taxon>Gammaproteobacteria</taxon>
        <taxon>Lysobacterales</taxon>
        <taxon>Lysobacteraceae</taxon>
        <taxon>Arenimonas</taxon>
    </lineage>
</organism>
<name>A0A091B9X1_9GAMM</name>
<accession>A0A091B9X1</accession>
<keyword evidence="2" id="KW-0472">Membrane</keyword>
<evidence type="ECO:0000256" key="2">
    <source>
        <dbReference type="SAM" id="Phobius"/>
    </source>
</evidence>
<dbReference type="Proteomes" id="UP000029392">
    <property type="component" value="Unassembled WGS sequence"/>
</dbReference>
<keyword evidence="1" id="KW-0175">Coiled coil</keyword>
<keyword evidence="4" id="KW-1185">Reference proteome</keyword>
<dbReference type="AlphaFoldDB" id="A0A091B9X1"/>
<reference evidence="3 4" key="1">
    <citation type="submission" date="2013-09" db="EMBL/GenBank/DDBJ databases">
        <title>Genome sequencing of Arenimonas malthae.</title>
        <authorList>
            <person name="Chen F."/>
            <person name="Wang G."/>
        </authorList>
    </citation>
    <scope>NUCLEOTIDE SEQUENCE [LARGE SCALE GENOMIC DNA]</scope>
    <source>
        <strain evidence="3 4">CC-JY-1</strain>
    </source>
</reference>